<feature type="domain" description="PAS" evidence="2">
    <location>
        <begin position="18"/>
        <end position="93"/>
    </location>
</feature>
<dbReference type="PROSITE" id="PS50113">
    <property type="entry name" value="PAC"/>
    <property type="match status" value="2"/>
</dbReference>
<evidence type="ECO:0000259" key="4">
    <source>
        <dbReference type="PROSITE" id="PS50887"/>
    </source>
</evidence>
<keyword evidence="6" id="KW-1185">Reference proteome</keyword>
<dbReference type="AlphaFoldDB" id="A0A0S1AV97"/>
<dbReference type="SMART" id="SM00091">
    <property type="entry name" value="PAS"/>
    <property type="match status" value="2"/>
</dbReference>
<dbReference type="PANTHER" id="PTHR46663:SF3">
    <property type="entry name" value="SLL0267 PROTEIN"/>
    <property type="match status" value="1"/>
</dbReference>
<dbReference type="RefSeq" id="WP_200909196.1">
    <property type="nucleotide sequence ID" value="NZ_JAMHDZ010000006.1"/>
</dbReference>
<dbReference type="SUPFAM" id="SSF55073">
    <property type="entry name" value="Nucleotide cyclase"/>
    <property type="match status" value="1"/>
</dbReference>
<dbReference type="InterPro" id="IPR013767">
    <property type="entry name" value="PAS_fold"/>
</dbReference>
<feature type="domain" description="GGDEF" evidence="4">
    <location>
        <begin position="302"/>
        <end position="430"/>
    </location>
</feature>
<proteinExistence type="predicted"/>
<dbReference type="CDD" id="cd01949">
    <property type="entry name" value="GGDEF"/>
    <property type="match status" value="1"/>
</dbReference>
<feature type="domain" description="PAS" evidence="2">
    <location>
        <begin position="145"/>
        <end position="215"/>
    </location>
</feature>
<feature type="domain" description="PAC" evidence="3">
    <location>
        <begin position="218"/>
        <end position="270"/>
    </location>
</feature>
<dbReference type="InterPro" id="IPR000160">
    <property type="entry name" value="GGDEF_dom"/>
</dbReference>
<evidence type="ECO:0000313" key="5">
    <source>
        <dbReference type="EMBL" id="ALJ26708.1"/>
    </source>
</evidence>
<dbReference type="FunFam" id="3.30.70.270:FF:000001">
    <property type="entry name" value="Diguanylate cyclase domain protein"/>
    <property type="match status" value="1"/>
</dbReference>
<dbReference type="SMART" id="SM00267">
    <property type="entry name" value="GGDEF"/>
    <property type="match status" value="1"/>
</dbReference>
<dbReference type="NCBIfam" id="TIGR00254">
    <property type="entry name" value="GGDEF"/>
    <property type="match status" value="1"/>
</dbReference>
<reference evidence="5 6" key="1">
    <citation type="journal article" date="2015" name="Genome Announc.">
        <title>Complete Genome Sequencing of Stenotrophomonas acidaminiphila ZAC14D2_NAIMI4_2, a Multidrug-Resistant Strain Isolated from Sediments of a Polluted River in Mexico, Uncovers New Antibiotic Resistance Genes and a Novel Class-II Lasso Peptide Biosynthesis Gene Cluster.</title>
        <authorList>
            <person name="Vinuesa P."/>
            <person name="Ochoa-Sanchez L.E."/>
        </authorList>
    </citation>
    <scope>NUCLEOTIDE SEQUENCE [LARGE SCALE GENOMIC DNA]</scope>
    <source>
        <strain evidence="5 6">ZAC14D2_NAIMI4_2</strain>
    </source>
</reference>
<dbReference type="Gene3D" id="3.30.450.20">
    <property type="entry name" value="PAS domain"/>
    <property type="match status" value="2"/>
</dbReference>
<feature type="domain" description="PAC" evidence="3">
    <location>
        <begin position="94"/>
        <end position="148"/>
    </location>
</feature>
<dbReference type="InterPro" id="IPR000700">
    <property type="entry name" value="PAS-assoc_C"/>
</dbReference>
<dbReference type="PROSITE" id="PS50887">
    <property type="entry name" value="GGDEF"/>
    <property type="match status" value="1"/>
</dbReference>
<dbReference type="SMART" id="SM00086">
    <property type="entry name" value="PAC"/>
    <property type="match status" value="2"/>
</dbReference>
<dbReference type="PATRIC" id="fig|128780.6.peg.252"/>
<accession>A0A0S1AV97</accession>
<dbReference type="NCBIfam" id="TIGR00229">
    <property type="entry name" value="sensory_box"/>
    <property type="match status" value="2"/>
</dbReference>
<sequence length="430" mass="46772">MGSMSDAGLTLDLLGPTRPAVLAHAVSQSTSAVLITDASVEDGGPLIVYANPAFCRMSGYRPEQLVGRSPRLLQGPLTDRALIASLREHLRQGLPFAGSTVNYAADGRAYTVEWSISPVRDAAGVIEYFVSVQSDITARIAAEQERRLLLQALDAAIDPILITGRDTRVVFVNEAFARLTGYTPEEILGQSARMLYPSHQDPLFYRNLRVCLREGKPFRATFTYRHKSGRPIHVEQSIAPVGDGRGRISHYISTGKDVSERVERESRLMEMATIDSLTGLLNRHAGAEQLYRLVGQAQASVRPLSVIMADIDHFKAINDVHGHKAGDDALVCVGRVLKSCVRAGDRAIRWGGEEFLVVLPGVALAQAMELAERLRSKVGAARVNEMGLFSLSVSAGVAEMAAGESASELLRRADLAMYRAKRQGRNAVRS</sequence>
<evidence type="ECO:0000259" key="3">
    <source>
        <dbReference type="PROSITE" id="PS50113"/>
    </source>
</evidence>
<dbReference type="PROSITE" id="PS50112">
    <property type="entry name" value="PAS"/>
    <property type="match status" value="2"/>
</dbReference>
<dbReference type="Gene3D" id="3.30.70.270">
    <property type="match status" value="1"/>
</dbReference>
<evidence type="ECO:0000256" key="1">
    <source>
        <dbReference type="ARBA" id="ARBA00001946"/>
    </source>
</evidence>
<dbReference type="Proteomes" id="UP000061010">
    <property type="component" value="Chromosome"/>
</dbReference>
<dbReference type="GO" id="GO:0003824">
    <property type="term" value="F:catalytic activity"/>
    <property type="evidence" value="ECO:0007669"/>
    <property type="project" value="UniProtKB-ARBA"/>
</dbReference>
<evidence type="ECO:0000313" key="6">
    <source>
        <dbReference type="Proteomes" id="UP000061010"/>
    </source>
</evidence>
<dbReference type="SUPFAM" id="SSF55785">
    <property type="entry name" value="PYP-like sensor domain (PAS domain)"/>
    <property type="match status" value="2"/>
</dbReference>
<dbReference type="Pfam" id="PF00989">
    <property type="entry name" value="PAS"/>
    <property type="match status" value="1"/>
</dbReference>
<organism evidence="5 6">
    <name type="scientific">Stenotrophomonas acidaminiphila</name>
    <dbReference type="NCBI Taxonomy" id="128780"/>
    <lineage>
        <taxon>Bacteria</taxon>
        <taxon>Pseudomonadati</taxon>
        <taxon>Pseudomonadota</taxon>
        <taxon>Gammaproteobacteria</taxon>
        <taxon>Lysobacterales</taxon>
        <taxon>Lysobacteraceae</taxon>
        <taxon>Stenotrophomonas</taxon>
    </lineage>
</organism>
<dbReference type="InterPro" id="IPR001610">
    <property type="entry name" value="PAC"/>
</dbReference>
<dbReference type="EMBL" id="CP012900">
    <property type="protein sequence ID" value="ALJ26708.1"/>
    <property type="molecule type" value="Genomic_DNA"/>
</dbReference>
<dbReference type="Pfam" id="PF13426">
    <property type="entry name" value="PAS_9"/>
    <property type="match status" value="1"/>
</dbReference>
<dbReference type="PANTHER" id="PTHR46663">
    <property type="entry name" value="DIGUANYLATE CYCLASE DGCT-RELATED"/>
    <property type="match status" value="1"/>
</dbReference>
<protein>
    <submittedName>
        <fullName evidence="5">Diguanylate cyclase</fullName>
    </submittedName>
</protein>
<dbReference type="InterPro" id="IPR052163">
    <property type="entry name" value="DGC-Regulatory_Protein"/>
</dbReference>
<dbReference type="GO" id="GO:0006355">
    <property type="term" value="P:regulation of DNA-templated transcription"/>
    <property type="evidence" value="ECO:0007669"/>
    <property type="project" value="InterPro"/>
</dbReference>
<comment type="cofactor">
    <cofactor evidence="1">
        <name>Mg(2+)</name>
        <dbReference type="ChEBI" id="CHEBI:18420"/>
    </cofactor>
</comment>
<gene>
    <name evidence="5" type="ORF">AOT14_02470</name>
</gene>
<dbReference type="CDD" id="cd00130">
    <property type="entry name" value="PAS"/>
    <property type="match status" value="2"/>
</dbReference>
<dbReference type="InterPro" id="IPR043128">
    <property type="entry name" value="Rev_trsase/Diguanyl_cyclase"/>
</dbReference>
<dbReference type="Pfam" id="PF00990">
    <property type="entry name" value="GGDEF"/>
    <property type="match status" value="1"/>
</dbReference>
<dbReference type="InterPro" id="IPR029787">
    <property type="entry name" value="Nucleotide_cyclase"/>
</dbReference>
<name>A0A0S1AV97_9GAMM</name>
<dbReference type="InterPro" id="IPR000014">
    <property type="entry name" value="PAS"/>
</dbReference>
<evidence type="ECO:0000259" key="2">
    <source>
        <dbReference type="PROSITE" id="PS50112"/>
    </source>
</evidence>
<dbReference type="InterPro" id="IPR035965">
    <property type="entry name" value="PAS-like_dom_sf"/>
</dbReference>
<dbReference type="KEGG" id="sacz:AOT14_02470"/>